<evidence type="ECO:0000313" key="2">
    <source>
        <dbReference type="Proteomes" id="UP000596742"/>
    </source>
</evidence>
<name>A0A8B6GXX1_MYTGA</name>
<organism evidence="1 2">
    <name type="scientific">Mytilus galloprovincialis</name>
    <name type="common">Mediterranean mussel</name>
    <dbReference type="NCBI Taxonomy" id="29158"/>
    <lineage>
        <taxon>Eukaryota</taxon>
        <taxon>Metazoa</taxon>
        <taxon>Spiralia</taxon>
        <taxon>Lophotrochozoa</taxon>
        <taxon>Mollusca</taxon>
        <taxon>Bivalvia</taxon>
        <taxon>Autobranchia</taxon>
        <taxon>Pteriomorphia</taxon>
        <taxon>Mytilida</taxon>
        <taxon>Mytiloidea</taxon>
        <taxon>Mytilidae</taxon>
        <taxon>Mytilinae</taxon>
        <taxon>Mytilus</taxon>
    </lineage>
</organism>
<dbReference type="EMBL" id="UYJE01009158">
    <property type="protein sequence ID" value="VDI70680.1"/>
    <property type="molecule type" value="Genomic_DNA"/>
</dbReference>
<dbReference type="SUPFAM" id="SSF63829">
    <property type="entry name" value="Calcium-dependent phosphotriesterase"/>
    <property type="match status" value="1"/>
</dbReference>
<dbReference type="Gene3D" id="2.120.10.30">
    <property type="entry name" value="TolB, C-terminal domain"/>
    <property type="match status" value="1"/>
</dbReference>
<accession>A0A8B6GXX1</accession>
<keyword evidence="2" id="KW-1185">Reference proteome</keyword>
<comment type="caution">
    <text evidence="1">The sequence shown here is derived from an EMBL/GenBank/DDBJ whole genome shotgun (WGS) entry which is preliminary data.</text>
</comment>
<reference evidence="1" key="1">
    <citation type="submission" date="2018-11" db="EMBL/GenBank/DDBJ databases">
        <authorList>
            <person name="Alioto T."/>
            <person name="Alioto T."/>
        </authorList>
    </citation>
    <scope>NUCLEOTIDE SEQUENCE</scope>
</reference>
<protein>
    <submittedName>
        <fullName evidence="1">Uncharacterized protein</fullName>
    </submittedName>
</protein>
<dbReference type="Proteomes" id="UP000596742">
    <property type="component" value="Unassembled WGS sequence"/>
</dbReference>
<feature type="non-terminal residue" evidence="1">
    <location>
        <position position="1"/>
    </location>
</feature>
<dbReference type="AlphaFoldDB" id="A0A8B6GXX1"/>
<sequence>IGDGGRKAVISIFNSHTGLQKVKIANNKLKVISSFNIEVVSISMTPNNDLLIITEGSRPKQIKNQASEITDTVFDFEPYELLAVHVTSTYKVILGVWDERDNTCLVWVMNHAGNQERSYGKDKTKQNSFNIFVIDTDNEKLNGSVKVIGLENIINIYSGQPVINTEEMPFTPTDLATTPADNVIIVDEDVCVLHVLNASGELITQINTEDKGIIFPNSICLTTAGQFCILCTGYTTEEGIENKGNLYKLNITGI</sequence>
<gene>
    <name evidence="1" type="ORF">MGAL_10B044793</name>
</gene>
<proteinExistence type="predicted"/>
<evidence type="ECO:0000313" key="1">
    <source>
        <dbReference type="EMBL" id="VDI70680.1"/>
    </source>
</evidence>
<dbReference type="InterPro" id="IPR011042">
    <property type="entry name" value="6-blade_b-propeller_TolB-like"/>
</dbReference>